<accession>A0AA42L5Q6</accession>
<evidence type="ECO:0000313" key="4">
    <source>
        <dbReference type="Proteomes" id="UP001159329"/>
    </source>
</evidence>
<dbReference type="Proteomes" id="UP001159329">
    <property type="component" value="Unassembled WGS sequence"/>
</dbReference>
<proteinExistence type="predicted"/>
<feature type="region of interest" description="Disordered" evidence="1">
    <location>
        <begin position="41"/>
        <end position="66"/>
    </location>
</feature>
<dbReference type="RefSeq" id="WP_279694093.1">
    <property type="nucleotide sequence ID" value="NZ_JAOEEO010000001.1"/>
</dbReference>
<evidence type="ECO:0000256" key="2">
    <source>
        <dbReference type="SAM" id="SignalP"/>
    </source>
</evidence>
<feature type="signal peptide" evidence="2">
    <location>
        <begin position="1"/>
        <end position="19"/>
    </location>
</feature>
<feature type="compositionally biased region" description="Basic and acidic residues" evidence="1">
    <location>
        <begin position="45"/>
        <end position="66"/>
    </location>
</feature>
<comment type="caution">
    <text evidence="3">The sequence shown here is derived from an EMBL/GenBank/DDBJ whole genome shotgun (WGS) entry which is preliminary data.</text>
</comment>
<reference evidence="3" key="1">
    <citation type="submission" date="2022-09" db="EMBL/GenBank/DDBJ databases">
        <title>Intensive care unit water sources are persistently colonized with multi-drug resistant bacteria and are the site of extensive horizontal gene transfer of antibiotic resistance genes.</title>
        <authorList>
            <person name="Diorio-Toth L."/>
        </authorList>
    </citation>
    <scope>NUCLEOTIDE SEQUENCE</scope>
    <source>
        <strain evidence="3">GD04005</strain>
    </source>
</reference>
<organism evidence="3 4">
    <name type="scientific">Acinetobacter courvalinii</name>
    <dbReference type="NCBI Taxonomy" id="280147"/>
    <lineage>
        <taxon>Bacteria</taxon>
        <taxon>Pseudomonadati</taxon>
        <taxon>Pseudomonadota</taxon>
        <taxon>Gammaproteobacteria</taxon>
        <taxon>Moraxellales</taxon>
        <taxon>Moraxellaceae</taxon>
        <taxon>Acinetobacter</taxon>
    </lineage>
</organism>
<keyword evidence="2" id="KW-0732">Signal</keyword>
<sequence length="131" mass="14886">MNKILLILSIMSLSTMANADVYQCKVGNSMVYQDKPCAGSSEQAKQIRDKQNAYKNAQEKRERDKAEWNAKLEPKVGMSTAQAEKSTWGYPDKINKTTNATGITEQWVYRRGSASKYLYFKNGKLTTIQDF</sequence>
<protein>
    <recommendedName>
        <fullName evidence="5">DUF4124 domain-containing protein</fullName>
    </recommendedName>
</protein>
<name>A0AA42L5Q6_9GAMM</name>
<evidence type="ECO:0000256" key="1">
    <source>
        <dbReference type="SAM" id="MobiDB-lite"/>
    </source>
</evidence>
<dbReference type="AlphaFoldDB" id="A0AA42L5Q6"/>
<feature type="chain" id="PRO_5041317662" description="DUF4124 domain-containing protein" evidence="2">
    <location>
        <begin position="20"/>
        <end position="131"/>
    </location>
</feature>
<evidence type="ECO:0008006" key="5">
    <source>
        <dbReference type="Google" id="ProtNLM"/>
    </source>
</evidence>
<dbReference type="EMBL" id="JAOEEO010000001">
    <property type="protein sequence ID" value="MDH0562208.1"/>
    <property type="molecule type" value="Genomic_DNA"/>
</dbReference>
<evidence type="ECO:0000313" key="3">
    <source>
        <dbReference type="EMBL" id="MDH0562208.1"/>
    </source>
</evidence>
<gene>
    <name evidence="3" type="ORF">N7644_00750</name>
</gene>